<dbReference type="Proteomes" id="UP001501251">
    <property type="component" value="Unassembled WGS sequence"/>
</dbReference>
<evidence type="ECO:0000256" key="2">
    <source>
        <dbReference type="SAM" id="MobiDB-lite"/>
    </source>
</evidence>
<protein>
    <submittedName>
        <fullName evidence="4">FAD-dependent oxidoreductase</fullName>
    </submittedName>
</protein>
<dbReference type="SUPFAM" id="SSF51905">
    <property type="entry name" value="FAD/NAD(P)-binding domain"/>
    <property type="match status" value="1"/>
</dbReference>
<feature type="compositionally biased region" description="Basic and acidic residues" evidence="2">
    <location>
        <begin position="425"/>
        <end position="436"/>
    </location>
</feature>
<proteinExistence type="predicted"/>
<name>A0ABP8B8P5_9ACTN</name>
<evidence type="ECO:0000259" key="3">
    <source>
        <dbReference type="Pfam" id="PF01266"/>
    </source>
</evidence>
<dbReference type="PANTHER" id="PTHR13847">
    <property type="entry name" value="SARCOSINE DEHYDROGENASE-RELATED"/>
    <property type="match status" value="1"/>
</dbReference>
<comment type="caution">
    <text evidence="4">The sequence shown here is derived from an EMBL/GenBank/DDBJ whole genome shotgun (WGS) entry which is preliminary data.</text>
</comment>
<dbReference type="RefSeq" id="WP_344920938.1">
    <property type="nucleotide sequence ID" value="NZ_BAABAQ010000011.1"/>
</dbReference>
<dbReference type="Pfam" id="PF01266">
    <property type="entry name" value="DAO"/>
    <property type="match status" value="1"/>
</dbReference>
<keyword evidence="5" id="KW-1185">Reference proteome</keyword>
<feature type="region of interest" description="Disordered" evidence="2">
    <location>
        <begin position="425"/>
        <end position="445"/>
    </location>
</feature>
<evidence type="ECO:0000256" key="1">
    <source>
        <dbReference type="ARBA" id="ARBA00023002"/>
    </source>
</evidence>
<dbReference type="SUPFAM" id="SSF54373">
    <property type="entry name" value="FAD-linked reductases, C-terminal domain"/>
    <property type="match status" value="1"/>
</dbReference>
<dbReference type="InterPro" id="IPR006076">
    <property type="entry name" value="FAD-dep_OxRdtase"/>
</dbReference>
<keyword evidence="1" id="KW-0560">Oxidoreductase</keyword>
<reference evidence="5" key="1">
    <citation type="journal article" date="2019" name="Int. J. Syst. Evol. Microbiol.">
        <title>The Global Catalogue of Microorganisms (GCM) 10K type strain sequencing project: providing services to taxonomists for standard genome sequencing and annotation.</title>
        <authorList>
            <consortium name="The Broad Institute Genomics Platform"/>
            <consortium name="The Broad Institute Genome Sequencing Center for Infectious Disease"/>
            <person name="Wu L."/>
            <person name="Ma J."/>
        </authorList>
    </citation>
    <scope>NUCLEOTIDE SEQUENCE [LARGE SCALE GENOMIC DNA]</scope>
    <source>
        <strain evidence="5">JCM 17388</strain>
    </source>
</reference>
<feature type="domain" description="FAD dependent oxidoreductase" evidence="3">
    <location>
        <begin position="24"/>
        <end position="416"/>
    </location>
</feature>
<dbReference type="Gene3D" id="3.50.50.60">
    <property type="entry name" value="FAD/NAD(P)-binding domain"/>
    <property type="match status" value="2"/>
</dbReference>
<dbReference type="InterPro" id="IPR036188">
    <property type="entry name" value="FAD/NAD-bd_sf"/>
</dbReference>
<evidence type="ECO:0000313" key="5">
    <source>
        <dbReference type="Proteomes" id="UP001501251"/>
    </source>
</evidence>
<organism evidence="4 5">
    <name type="scientific">Streptosporangium oxazolinicum</name>
    <dbReference type="NCBI Taxonomy" id="909287"/>
    <lineage>
        <taxon>Bacteria</taxon>
        <taxon>Bacillati</taxon>
        <taxon>Actinomycetota</taxon>
        <taxon>Actinomycetes</taxon>
        <taxon>Streptosporangiales</taxon>
        <taxon>Streptosporangiaceae</taxon>
        <taxon>Streptosporangium</taxon>
    </lineage>
</organism>
<evidence type="ECO:0000313" key="4">
    <source>
        <dbReference type="EMBL" id="GAA4200845.1"/>
    </source>
</evidence>
<dbReference type="EMBL" id="BAABAQ010000011">
    <property type="protein sequence ID" value="GAA4200845.1"/>
    <property type="molecule type" value="Genomic_DNA"/>
</dbReference>
<accession>A0ABP8B8P5</accession>
<sequence length="445" mass="48138">MAPPFPPPPSRPSPNPAPIRRDPDVLVIGGGVVGLFCAYYLRRAGNGVTVVERGPLGGPQSCSYGNTGFVGTQGALPLAEPGVMAQGLRWLLNPESPFYIRPRPDPELLSWLRHFRRACNERDAKAGFRVLVDLKKRSLDILRELCTPGDLASTFTARGMLLAYRTPQGFEKARRSVPGTVASGVPLRVLEPGELGVLEPDAEFDIHGALYNEEGACLRVPEFVTGLARTLEGMGVEIHERTEVVGFEVAGREIRRVRTTRGDLSPRETVVAAGTWSAECARGLGLGLRLQPAKGYSVTVRAPANAPRLPVLLGEGKVAIVPLGDRLRFGGTLELSGLDATISRRRVDGILRTVHTYLPKLESTEILETWSGFRPCSPDGLPYLGRAGPYRNLSVACGHGHIGMGLAPVSGRLIAQIVAGERPETDLTPLRPDRHGGRTRFRLRS</sequence>
<gene>
    <name evidence="4" type="ORF">GCM10022252_54670</name>
</gene>
<dbReference type="PANTHER" id="PTHR13847:SF289">
    <property type="entry name" value="GLYCINE OXIDASE"/>
    <property type="match status" value="1"/>
</dbReference>
<dbReference type="Gene3D" id="3.30.9.10">
    <property type="entry name" value="D-Amino Acid Oxidase, subunit A, domain 2"/>
    <property type="match status" value="1"/>
</dbReference>